<evidence type="ECO:0000256" key="6">
    <source>
        <dbReference type="ARBA" id="ARBA00022840"/>
    </source>
</evidence>
<dbReference type="FunFam" id="3.30.1490.20:FF:000018">
    <property type="entry name" value="Biotin carboxylase"/>
    <property type="match status" value="1"/>
</dbReference>
<keyword evidence="11" id="KW-0092">Biotin</keyword>
<dbReference type="GO" id="GO:0005524">
    <property type="term" value="F:ATP binding"/>
    <property type="evidence" value="ECO:0007669"/>
    <property type="project" value="UniProtKB-UniRule"/>
</dbReference>
<evidence type="ECO:0000256" key="1">
    <source>
        <dbReference type="ARBA" id="ARBA00013263"/>
    </source>
</evidence>
<dbReference type="InterPro" id="IPR011761">
    <property type="entry name" value="ATP-grasp"/>
</dbReference>
<evidence type="ECO:0000256" key="7">
    <source>
        <dbReference type="ARBA" id="ARBA00022842"/>
    </source>
</evidence>
<dbReference type="GO" id="GO:0006629">
    <property type="term" value="P:lipid metabolic process"/>
    <property type="evidence" value="ECO:0007669"/>
    <property type="project" value="UniProtKB-KW"/>
</dbReference>
<dbReference type="FunFam" id="3.30.470.20:FF:000045">
    <property type="entry name" value="Biotin carboxylase"/>
    <property type="match status" value="1"/>
</dbReference>
<keyword evidence="2" id="KW-0444">Lipid biosynthesis</keyword>
<keyword evidence="3 16" id="KW-0436">Ligase</keyword>
<dbReference type="InterPro" id="IPR005479">
    <property type="entry name" value="CPAse_ATP-bd"/>
</dbReference>
<keyword evidence="17" id="KW-1185">Reference proteome</keyword>
<dbReference type="InterPro" id="IPR051602">
    <property type="entry name" value="ACC_Biotin_Carboxylase"/>
</dbReference>
<name>A0A2C6MAD0_9FIRM</name>
<dbReference type="SMART" id="SM00878">
    <property type="entry name" value="Biotin_carb_C"/>
    <property type="match status" value="1"/>
</dbReference>
<dbReference type="PROSITE" id="PS00866">
    <property type="entry name" value="CPSASE_1"/>
    <property type="match status" value="1"/>
</dbReference>
<dbReference type="SUPFAM" id="SSF56059">
    <property type="entry name" value="Glutathione synthetase ATP-binding domain-like"/>
    <property type="match status" value="1"/>
</dbReference>
<dbReference type="EMBL" id="AWQQ01000131">
    <property type="protein sequence ID" value="PHJ36958.1"/>
    <property type="molecule type" value="Genomic_DNA"/>
</dbReference>
<feature type="domain" description="ATP-grasp" evidence="14">
    <location>
        <begin position="1"/>
        <end position="195"/>
    </location>
</feature>
<evidence type="ECO:0000256" key="11">
    <source>
        <dbReference type="ARBA" id="ARBA00023267"/>
    </source>
</evidence>
<dbReference type="Gene3D" id="3.30.1490.20">
    <property type="entry name" value="ATP-grasp fold, A domain"/>
    <property type="match status" value="1"/>
</dbReference>
<evidence type="ECO:0000256" key="2">
    <source>
        <dbReference type="ARBA" id="ARBA00022516"/>
    </source>
</evidence>
<evidence type="ECO:0000256" key="13">
    <source>
        <dbReference type="PROSITE-ProRule" id="PRU00409"/>
    </source>
</evidence>
<dbReference type="Pfam" id="PF02785">
    <property type="entry name" value="Biotin_carb_C"/>
    <property type="match status" value="1"/>
</dbReference>
<comment type="caution">
    <text evidence="16">The sequence shown here is derived from an EMBL/GenBank/DDBJ whole genome shotgun (WGS) entry which is preliminary data.</text>
</comment>
<keyword evidence="5 13" id="KW-0547">Nucleotide-binding</keyword>
<comment type="catalytic activity">
    <reaction evidence="12">
        <text>N(6)-biotinyl-L-lysyl-[protein] + hydrogencarbonate + ATP = N(6)-carboxybiotinyl-L-lysyl-[protein] + ADP + phosphate + H(+)</text>
        <dbReference type="Rhea" id="RHEA:13501"/>
        <dbReference type="Rhea" id="RHEA-COMP:10505"/>
        <dbReference type="Rhea" id="RHEA-COMP:10506"/>
        <dbReference type="ChEBI" id="CHEBI:15378"/>
        <dbReference type="ChEBI" id="CHEBI:17544"/>
        <dbReference type="ChEBI" id="CHEBI:30616"/>
        <dbReference type="ChEBI" id="CHEBI:43474"/>
        <dbReference type="ChEBI" id="CHEBI:83144"/>
        <dbReference type="ChEBI" id="CHEBI:83145"/>
        <dbReference type="ChEBI" id="CHEBI:456216"/>
        <dbReference type="EC" id="6.3.4.14"/>
    </reaction>
</comment>
<organism evidence="16 17">
    <name type="scientific">Desulforamulus profundi</name>
    <dbReference type="NCBI Taxonomy" id="1383067"/>
    <lineage>
        <taxon>Bacteria</taxon>
        <taxon>Bacillati</taxon>
        <taxon>Bacillota</taxon>
        <taxon>Clostridia</taxon>
        <taxon>Eubacteriales</taxon>
        <taxon>Peptococcaceae</taxon>
        <taxon>Desulforamulus</taxon>
    </lineage>
</organism>
<dbReference type="AlphaFoldDB" id="A0A2C6MAD0"/>
<dbReference type="Pfam" id="PF02786">
    <property type="entry name" value="CPSase_L_D2"/>
    <property type="match status" value="1"/>
</dbReference>
<dbReference type="PROSITE" id="PS50979">
    <property type="entry name" value="BC"/>
    <property type="match status" value="1"/>
</dbReference>
<dbReference type="Proteomes" id="UP000222564">
    <property type="component" value="Unassembled WGS sequence"/>
</dbReference>
<dbReference type="InterPro" id="IPR011764">
    <property type="entry name" value="Biotin_carboxylation_dom"/>
</dbReference>
<dbReference type="GO" id="GO:0046872">
    <property type="term" value="F:metal ion binding"/>
    <property type="evidence" value="ECO:0007669"/>
    <property type="project" value="UniProtKB-KW"/>
</dbReference>
<evidence type="ECO:0000259" key="15">
    <source>
        <dbReference type="PROSITE" id="PS50979"/>
    </source>
</evidence>
<evidence type="ECO:0000256" key="5">
    <source>
        <dbReference type="ARBA" id="ARBA00022741"/>
    </source>
</evidence>
<keyword evidence="8" id="KW-0809">Transit peptide</keyword>
<dbReference type="GO" id="GO:0004075">
    <property type="term" value="F:biotin carboxylase activity"/>
    <property type="evidence" value="ECO:0007669"/>
    <property type="project" value="UniProtKB-EC"/>
</dbReference>
<dbReference type="PANTHER" id="PTHR48095">
    <property type="entry name" value="PYRUVATE CARBOXYLASE SUBUNIT A"/>
    <property type="match status" value="1"/>
</dbReference>
<protein>
    <recommendedName>
        <fullName evidence="1">biotin carboxylase</fullName>
        <ecNumber evidence="1">6.3.4.14</ecNumber>
    </recommendedName>
</protein>
<dbReference type="SUPFAM" id="SSF51246">
    <property type="entry name" value="Rudiment single hybrid motif"/>
    <property type="match status" value="1"/>
</dbReference>
<dbReference type="InterPro" id="IPR005482">
    <property type="entry name" value="Biotin_COase_C"/>
</dbReference>
<gene>
    <name evidence="16" type="ORF">P378_19280</name>
</gene>
<keyword evidence="4" id="KW-0479">Metal-binding</keyword>
<dbReference type="EC" id="6.3.4.14" evidence="1"/>
<evidence type="ECO:0000256" key="12">
    <source>
        <dbReference type="ARBA" id="ARBA00048600"/>
    </source>
</evidence>
<evidence type="ECO:0000313" key="17">
    <source>
        <dbReference type="Proteomes" id="UP000222564"/>
    </source>
</evidence>
<feature type="domain" description="Biotin carboxylation" evidence="15">
    <location>
        <begin position="1"/>
        <end position="324"/>
    </location>
</feature>
<dbReference type="InterPro" id="IPR013815">
    <property type="entry name" value="ATP_grasp_subdomain_1"/>
</dbReference>
<evidence type="ECO:0000256" key="8">
    <source>
        <dbReference type="ARBA" id="ARBA00022946"/>
    </source>
</evidence>
<keyword evidence="6 13" id="KW-0067">ATP-binding</keyword>
<keyword evidence="9" id="KW-0443">Lipid metabolism</keyword>
<dbReference type="PANTHER" id="PTHR48095:SF2">
    <property type="entry name" value="BIOTIN CARBOXYLASE, CHLOROPLASTIC"/>
    <property type="match status" value="1"/>
</dbReference>
<accession>A0A2C6MAD0</accession>
<sequence>MIKAGVPVVPGSEGAVKNDEEAVAIAREIGYPVLIKASAGGGGRGMRVAHSEEDLLKAISTARNEAQAAFGNGDVYLEKYVEQPRHIEIQVLGDKEGNLVYLGERDCSVQRRNQKVIEEAPSVALTPSLRRKMGEMAIKASKAVGYYNAGTVEFLLDKNNRFYFIEMNTRIQVEHPVTELITGIDLIKEQIRIAAGEPLGYGQNDIRIDGWAIECRINAEDPDKNFMPHPGTIRLYHAPGGLGVRVDSAAFTGYVIPPFYDSMIGKLIVWGRDREEAIRRMQRALDEFVVEGIPTTIPFHKKVLNNAFFRRGEVYTNFIQRRILPEQ</sequence>
<proteinExistence type="predicted"/>
<evidence type="ECO:0000259" key="14">
    <source>
        <dbReference type="PROSITE" id="PS50975"/>
    </source>
</evidence>
<evidence type="ECO:0000256" key="4">
    <source>
        <dbReference type="ARBA" id="ARBA00022723"/>
    </source>
</evidence>
<dbReference type="PROSITE" id="PS00867">
    <property type="entry name" value="CPSASE_2"/>
    <property type="match status" value="1"/>
</dbReference>
<reference evidence="16 17" key="1">
    <citation type="submission" date="2013-09" db="EMBL/GenBank/DDBJ databases">
        <title>Biodegradation of hydrocarbons in the deep terrestrial subsurface : characterization of a microbial consortium composed of two Desulfotomaculum species originating from a deep geological formation.</title>
        <authorList>
            <person name="Aullo T."/>
            <person name="Berlendis S."/>
            <person name="Lascourreges J.-F."/>
            <person name="Dessort D."/>
            <person name="Saint-Laurent S."/>
            <person name="Schraauwers B."/>
            <person name="Mas J."/>
            <person name="Magot M."/>
            <person name="Ranchou-Peyruse A."/>
        </authorList>
    </citation>
    <scope>NUCLEOTIDE SEQUENCE [LARGE SCALE GENOMIC DNA]</scope>
    <source>
        <strain evidence="16 17">Bs107</strain>
    </source>
</reference>
<evidence type="ECO:0000256" key="3">
    <source>
        <dbReference type="ARBA" id="ARBA00022598"/>
    </source>
</evidence>
<evidence type="ECO:0000256" key="10">
    <source>
        <dbReference type="ARBA" id="ARBA00023211"/>
    </source>
</evidence>
<keyword evidence="10" id="KW-0464">Manganese</keyword>
<evidence type="ECO:0000313" key="16">
    <source>
        <dbReference type="EMBL" id="PHJ36958.1"/>
    </source>
</evidence>
<dbReference type="PROSITE" id="PS50975">
    <property type="entry name" value="ATP_GRASP"/>
    <property type="match status" value="1"/>
</dbReference>
<evidence type="ECO:0000256" key="9">
    <source>
        <dbReference type="ARBA" id="ARBA00023098"/>
    </source>
</evidence>
<dbReference type="Gene3D" id="3.30.470.20">
    <property type="entry name" value="ATP-grasp fold, B domain"/>
    <property type="match status" value="1"/>
</dbReference>
<keyword evidence="7" id="KW-0460">Magnesium</keyword>
<dbReference type="InterPro" id="IPR011054">
    <property type="entry name" value="Rudment_hybrid_motif"/>
</dbReference>